<proteinExistence type="inferred from homology"/>
<evidence type="ECO:0000256" key="3">
    <source>
        <dbReference type="ARBA" id="ARBA00022741"/>
    </source>
</evidence>
<dbReference type="GO" id="GO:0005737">
    <property type="term" value="C:cytoplasm"/>
    <property type="evidence" value="ECO:0007669"/>
    <property type="project" value="UniProtKB-SubCell"/>
</dbReference>
<accession>A0A812SC55</accession>
<evidence type="ECO:0000313" key="10">
    <source>
        <dbReference type="Proteomes" id="UP000649617"/>
    </source>
</evidence>
<keyword evidence="10" id="KW-1185">Reference proteome</keyword>
<sequence>MQIEVIFLNGQAASVSVDEGASVGDLKRRAQDELRRGIAHFIHTDGTLLDDSATLADVGLSDGDTVTATFGRANIVQASASAFTSLQSDGTVRTWGDFSYGRSHGTLKGVQQIAASASAFAAIRVDGTVVAWGHPFGGGSLPPRAQQQLLNVFQTTGTQAPMDNPDDEDYWPEEQACLGFGEGPTYLDLQAEDRNKVSVSNTNGAPTSFFFDQAFEASATQEEVCDYVSEQVLPHAINGEHICILAYGQTGSGKTYTMFGDFAPGPSPRDNAGANQNQGVAFRAMSKLAEMMRSKGLDASSAPTVELSFLEVYNDNLYDLLDGSRQ</sequence>
<name>A0A812SC55_SYMPI</name>
<keyword evidence="3 6" id="KW-0547">Nucleotide-binding</keyword>
<dbReference type="InterPro" id="IPR036961">
    <property type="entry name" value="Kinesin_motor_dom_sf"/>
</dbReference>
<dbReference type="SMART" id="SM00129">
    <property type="entry name" value="KISc"/>
    <property type="match status" value="1"/>
</dbReference>
<evidence type="ECO:0000259" key="8">
    <source>
        <dbReference type="PROSITE" id="PS50067"/>
    </source>
</evidence>
<dbReference type="SUPFAM" id="SSF52540">
    <property type="entry name" value="P-loop containing nucleoside triphosphate hydrolases"/>
    <property type="match status" value="1"/>
</dbReference>
<comment type="subcellular location">
    <subcellularLocation>
        <location evidence="1">Cytoplasm</location>
    </subcellularLocation>
</comment>
<dbReference type="Gene3D" id="3.40.850.10">
    <property type="entry name" value="Kinesin motor domain"/>
    <property type="match status" value="1"/>
</dbReference>
<dbReference type="GO" id="GO:0051231">
    <property type="term" value="P:spindle elongation"/>
    <property type="evidence" value="ECO:0007669"/>
    <property type="project" value="TreeGrafter"/>
</dbReference>
<dbReference type="PROSITE" id="PS50067">
    <property type="entry name" value="KINESIN_MOTOR_2"/>
    <property type="match status" value="1"/>
</dbReference>
<keyword evidence="5" id="KW-0175">Coiled coil</keyword>
<keyword evidence="4 6" id="KW-0067">ATP-binding</keyword>
<dbReference type="GO" id="GO:0005524">
    <property type="term" value="F:ATP binding"/>
    <property type="evidence" value="ECO:0007669"/>
    <property type="project" value="UniProtKB-UniRule"/>
</dbReference>
<evidence type="ECO:0000313" key="9">
    <source>
        <dbReference type="EMBL" id="CAE7469458.1"/>
    </source>
</evidence>
<keyword evidence="6" id="KW-0505">Motor protein</keyword>
<feature type="non-terminal residue" evidence="9">
    <location>
        <position position="1"/>
    </location>
</feature>
<dbReference type="Gene3D" id="2.130.10.30">
    <property type="entry name" value="Regulator of chromosome condensation 1/beta-lactamase-inhibitor protein II"/>
    <property type="match status" value="1"/>
</dbReference>
<dbReference type="EMBL" id="CAJNIZ010023459">
    <property type="protein sequence ID" value="CAE7469458.1"/>
    <property type="molecule type" value="Genomic_DNA"/>
</dbReference>
<feature type="domain" description="Kinesin motor" evidence="8">
    <location>
        <begin position="172"/>
        <end position="326"/>
    </location>
</feature>
<evidence type="ECO:0000256" key="2">
    <source>
        <dbReference type="ARBA" id="ARBA00022490"/>
    </source>
</evidence>
<feature type="domain" description="Ubiquitin-like" evidence="7">
    <location>
        <begin position="1"/>
        <end position="66"/>
    </location>
</feature>
<dbReference type="InterPro" id="IPR001752">
    <property type="entry name" value="Kinesin_motor_dom"/>
</dbReference>
<dbReference type="AlphaFoldDB" id="A0A812SC55"/>
<comment type="similarity">
    <text evidence="6">Belongs to the TRAFAC class myosin-kinesin ATPase superfamily. Kinesin family.</text>
</comment>
<comment type="caution">
    <text evidence="9">The sequence shown here is derived from an EMBL/GenBank/DDBJ whole genome shotgun (WGS) entry which is preliminary data.</text>
</comment>
<dbReference type="InterPro" id="IPR009091">
    <property type="entry name" value="RCC1/BLIP-II"/>
</dbReference>
<keyword evidence="2" id="KW-0963">Cytoplasm</keyword>
<dbReference type="PROSITE" id="PS50053">
    <property type="entry name" value="UBIQUITIN_2"/>
    <property type="match status" value="1"/>
</dbReference>
<organism evidence="9 10">
    <name type="scientific">Symbiodinium pilosum</name>
    <name type="common">Dinoflagellate</name>
    <dbReference type="NCBI Taxonomy" id="2952"/>
    <lineage>
        <taxon>Eukaryota</taxon>
        <taxon>Sar</taxon>
        <taxon>Alveolata</taxon>
        <taxon>Dinophyceae</taxon>
        <taxon>Suessiales</taxon>
        <taxon>Symbiodiniaceae</taxon>
        <taxon>Symbiodinium</taxon>
    </lineage>
</organism>
<dbReference type="InterPro" id="IPR027417">
    <property type="entry name" value="P-loop_NTPase"/>
</dbReference>
<dbReference type="InterPro" id="IPR027640">
    <property type="entry name" value="Kinesin-like_fam"/>
</dbReference>
<dbReference type="Pfam" id="PF00225">
    <property type="entry name" value="Kinesin"/>
    <property type="match status" value="1"/>
</dbReference>
<evidence type="ECO:0000256" key="6">
    <source>
        <dbReference type="PROSITE-ProRule" id="PRU00283"/>
    </source>
</evidence>
<dbReference type="CDD" id="cd17039">
    <property type="entry name" value="Ubl_ubiquitin_like"/>
    <property type="match status" value="1"/>
</dbReference>
<dbReference type="SUPFAM" id="SSF54236">
    <property type="entry name" value="Ubiquitin-like"/>
    <property type="match status" value="1"/>
</dbReference>
<evidence type="ECO:0000256" key="4">
    <source>
        <dbReference type="ARBA" id="ARBA00022840"/>
    </source>
</evidence>
<dbReference type="GO" id="GO:0005875">
    <property type="term" value="C:microtubule associated complex"/>
    <property type="evidence" value="ECO:0007669"/>
    <property type="project" value="TreeGrafter"/>
</dbReference>
<dbReference type="InterPro" id="IPR029071">
    <property type="entry name" value="Ubiquitin-like_domsf"/>
</dbReference>
<protein>
    <submittedName>
        <fullName evidence="9">KIN14U protein</fullName>
    </submittedName>
</protein>
<dbReference type="InterPro" id="IPR000626">
    <property type="entry name" value="Ubiquitin-like_dom"/>
</dbReference>
<evidence type="ECO:0000256" key="1">
    <source>
        <dbReference type="ARBA" id="ARBA00004496"/>
    </source>
</evidence>
<dbReference type="GO" id="GO:0007052">
    <property type="term" value="P:mitotic spindle organization"/>
    <property type="evidence" value="ECO:0007669"/>
    <property type="project" value="TreeGrafter"/>
</dbReference>
<dbReference type="PANTHER" id="PTHR47969:SF15">
    <property type="entry name" value="CHROMOSOME-ASSOCIATED KINESIN KIF4A-RELATED"/>
    <property type="match status" value="1"/>
</dbReference>
<reference evidence="9" key="1">
    <citation type="submission" date="2021-02" db="EMBL/GenBank/DDBJ databases">
        <authorList>
            <person name="Dougan E. K."/>
            <person name="Rhodes N."/>
            <person name="Thang M."/>
            <person name="Chan C."/>
        </authorList>
    </citation>
    <scope>NUCLEOTIDE SEQUENCE</scope>
</reference>
<evidence type="ECO:0000256" key="5">
    <source>
        <dbReference type="ARBA" id="ARBA00023054"/>
    </source>
</evidence>
<dbReference type="GO" id="GO:0003777">
    <property type="term" value="F:microtubule motor activity"/>
    <property type="evidence" value="ECO:0007669"/>
    <property type="project" value="InterPro"/>
</dbReference>
<dbReference type="Proteomes" id="UP000649617">
    <property type="component" value="Unassembled WGS sequence"/>
</dbReference>
<gene>
    <name evidence="9" type="primary">KIN14U</name>
    <name evidence="9" type="ORF">SPIL2461_LOCUS11867</name>
</gene>
<feature type="binding site" evidence="6">
    <location>
        <begin position="248"/>
        <end position="255"/>
    </location>
    <ligand>
        <name>ATP</name>
        <dbReference type="ChEBI" id="CHEBI:30616"/>
    </ligand>
</feature>
<dbReference type="PANTHER" id="PTHR47969">
    <property type="entry name" value="CHROMOSOME-ASSOCIATED KINESIN KIF4A-RELATED"/>
    <property type="match status" value="1"/>
</dbReference>
<dbReference type="GO" id="GO:0008017">
    <property type="term" value="F:microtubule binding"/>
    <property type="evidence" value="ECO:0007669"/>
    <property type="project" value="InterPro"/>
</dbReference>
<evidence type="ECO:0000259" key="7">
    <source>
        <dbReference type="PROSITE" id="PS50053"/>
    </source>
</evidence>
<dbReference type="GO" id="GO:0007018">
    <property type="term" value="P:microtubule-based movement"/>
    <property type="evidence" value="ECO:0007669"/>
    <property type="project" value="InterPro"/>
</dbReference>
<dbReference type="SUPFAM" id="SSF50985">
    <property type="entry name" value="RCC1/BLIP-II"/>
    <property type="match status" value="1"/>
</dbReference>
<dbReference type="OrthoDB" id="414940at2759"/>